<dbReference type="AlphaFoldDB" id="A0A225DZY9"/>
<name>A0A225DZY9_9BACT</name>
<dbReference type="PANTHER" id="PTHR43679">
    <property type="entry name" value="OCTANOYLTRANSFERASE LIPM-RELATED"/>
    <property type="match status" value="1"/>
</dbReference>
<dbReference type="Gene3D" id="3.30.390.50">
    <property type="entry name" value="CO dehydrogenase flavoprotein, C-terminal domain"/>
    <property type="match status" value="1"/>
</dbReference>
<dbReference type="InterPro" id="IPR050664">
    <property type="entry name" value="Octanoyltrans_LipM/LipL"/>
</dbReference>
<dbReference type="EMBL" id="NIDE01000001">
    <property type="protein sequence ID" value="OWK46543.1"/>
    <property type="molecule type" value="Genomic_DNA"/>
</dbReference>
<evidence type="ECO:0000259" key="1">
    <source>
        <dbReference type="PROSITE" id="PS51733"/>
    </source>
</evidence>
<dbReference type="InterPro" id="IPR004143">
    <property type="entry name" value="BPL_LPL_catalytic"/>
</dbReference>
<dbReference type="RefSeq" id="WP_088251757.1">
    <property type="nucleotide sequence ID" value="NZ_NIDE01000001.1"/>
</dbReference>
<dbReference type="OrthoDB" id="9788148at2"/>
<dbReference type="Pfam" id="PF21948">
    <property type="entry name" value="LplA-B_cat"/>
    <property type="match status" value="1"/>
</dbReference>
<dbReference type="PROSITE" id="PS51733">
    <property type="entry name" value="BPL_LPL_CATALYTIC"/>
    <property type="match status" value="1"/>
</dbReference>
<comment type="caution">
    <text evidence="2">The sequence shown here is derived from an EMBL/GenBank/DDBJ whole genome shotgun (WGS) entry which is preliminary data.</text>
</comment>
<dbReference type="SUPFAM" id="SSF55681">
    <property type="entry name" value="Class II aaRS and biotin synthetases"/>
    <property type="match status" value="1"/>
</dbReference>
<evidence type="ECO:0000313" key="2">
    <source>
        <dbReference type="EMBL" id="OWK46543.1"/>
    </source>
</evidence>
<keyword evidence="3" id="KW-1185">Reference proteome</keyword>
<dbReference type="Proteomes" id="UP000214646">
    <property type="component" value="Unassembled WGS sequence"/>
</dbReference>
<dbReference type="PANTHER" id="PTHR43679:SF2">
    <property type="entry name" value="OCTANOYL-[GCVH]:PROTEIN N-OCTANOYLTRANSFERASE"/>
    <property type="match status" value="1"/>
</dbReference>
<gene>
    <name evidence="2" type="ORF">FRUB_00242</name>
</gene>
<proteinExistence type="predicted"/>
<organism evidence="2 3">
    <name type="scientific">Fimbriiglobus ruber</name>
    <dbReference type="NCBI Taxonomy" id="1908690"/>
    <lineage>
        <taxon>Bacteria</taxon>
        <taxon>Pseudomonadati</taxon>
        <taxon>Planctomycetota</taxon>
        <taxon>Planctomycetia</taxon>
        <taxon>Gemmatales</taxon>
        <taxon>Gemmataceae</taxon>
        <taxon>Fimbriiglobus</taxon>
    </lineage>
</organism>
<keyword evidence="2" id="KW-0436">Ligase</keyword>
<dbReference type="GO" id="GO:0016874">
    <property type="term" value="F:ligase activity"/>
    <property type="evidence" value="ECO:0007669"/>
    <property type="project" value="UniProtKB-KW"/>
</dbReference>
<dbReference type="InterPro" id="IPR045864">
    <property type="entry name" value="aa-tRNA-synth_II/BPL/LPL"/>
</dbReference>
<reference evidence="3" key="1">
    <citation type="submission" date="2017-06" db="EMBL/GenBank/DDBJ databases">
        <title>Genome analysis of Fimbriiglobus ruber SP5, the first member of the order Planctomycetales with confirmed chitinolytic capability.</title>
        <authorList>
            <person name="Ravin N.V."/>
            <person name="Rakitin A.L."/>
            <person name="Ivanova A.A."/>
            <person name="Beletsky A.V."/>
            <person name="Kulichevskaya I.S."/>
            <person name="Mardanov A.V."/>
            <person name="Dedysh S.N."/>
        </authorList>
    </citation>
    <scope>NUCLEOTIDE SEQUENCE [LARGE SCALE GENOMIC DNA]</scope>
    <source>
        <strain evidence="3">SP5</strain>
    </source>
</reference>
<evidence type="ECO:0000313" key="3">
    <source>
        <dbReference type="Proteomes" id="UP000214646"/>
    </source>
</evidence>
<dbReference type="Gene3D" id="3.30.930.10">
    <property type="entry name" value="Bira Bifunctional Protein, Domain 2"/>
    <property type="match status" value="1"/>
</dbReference>
<feature type="domain" description="BPL/LPL catalytic" evidence="1">
    <location>
        <begin position="168"/>
        <end position="359"/>
    </location>
</feature>
<protein>
    <submittedName>
        <fullName evidence="2">Lipoate-protein ligase A</fullName>
    </submittedName>
</protein>
<accession>A0A225DZY9</accession>
<sequence>MTSDDSIESLGVRHGEWTNPDGILTQVTLEIQDGVLADVRVGGTFTVSPASATEPTLQAIAEGLTGAPSDMPVAAVAARVRAAVAFGVDLLGTTPEGIAAAVRRAVDRSAEHHTRSDGRRVGAFSTTEIDHLTARWKELPWRLIPEAALPPSLNVALDEVLVDRVASGLRAPTLRFWQWSTPAIVIGRTQSLANEVDRAAATAAGLEIVRRMTGGGTMFVEPRGALTYSLYLPESAVQGLTIRQSYEVCDAWVVLALRAIGVDAHYVDVNDIACADGKIGGAAQARRKGIVLHHTTLAYEMNESDMASVLRVGREKIRYRGTRSAAKRVSPLVRQTSLPREAIANHLYGWFRSTYGGEVDVVTEDEMAAAEQLVNTKYGTEAWTNEFE</sequence>
<dbReference type="CDD" id="cd16443">
    <property type="entry name" value="LplA"/>
    <property type="match status" value="1"/>
</dbReference>